<feature type="domain" description="Inner membrane protein YqiJ OB-fold" evidence="2">
    <location>
        <begin position="147"/>
        <end position="210"/>
    </location>
</feature>
<dbReference type="InterPro" id="IPR048376">
    <property type="entry name" value="YqiJ_N"/>
</dbReference>
<comment type="caution">
    <text evidence="4">The sequence shown here is derived from an EMBL/GenBank/DDBJ whole genome shotgun (WGS) entry which is preliminary data.</text>
</comment>
<dbReference type="Pfam" id="PF07290">
    <property type="entry name" value="YqiJ_OB"/>
    <property type="match status" value="1"/>
</dbReference>
<proteinExistence type="predicted"/>
<evidence type="ECO:0000259" key="3">
    <source>
        <dbReference type="Pfam" id="PF21001"/>
    </source>
</evidence>
<organism evidence="4 5">
    <name type="scientific">Amphritea pacifica</name>
    <dbReference type="NCBI Taxonomy" id="2811233"/>
    <lineage>
        <taxon>Bacteria</taxon>
        <taxon>Pseudomonadati</taxon>
        <taxon>Pseudomonadota</taxon>
        <taxon>Gammaproteobacteria</taxon>
        <taxon>Oceanospirillales</taxon>
        <taxon>Oceanospirillaceae</taxon>
        <taxon>Amphritea</taxon>
    </lineage>
</organism>
<keyword evidence="1" id="KW-1133">Transmembrane helix</keyword>
<dbReference type="Proteomes" id="UP000760472">
    <property type="component" value="Unassembled WGS sequence"/>
</dbReference>
<feature type="domain" description="Inner membrane protein YqiJ N-terminal" evidence="3">
    <location>
        <begin position="10"/>
        <end position="125"/>
    </location>
</feature>
<dbReference type="InterPro" id="IPR010840">
    <property type="entry name" value="YqiJ_OB"/>
</dbReference>
<evidence type="ECO:0000313" key="5">
    <source>
        <dbReference type="Proteomes" id="UP000760472"/>
    </source>
</evidence>
<dbReference type="RefSeq" id="WP_205209462.1">
    <property type="nucleotide sequence ID" value="NZ_JAFFZO010000006.1"/>
</dbReference>
<feature type="transmembrane region" description="Helical" evidence="1">
    <location>
        <begin position="12"/>
        <end position="37"/>
    </location>
</feature>
<name>A0ABS2W275_9GAMM</name>
<dbReference type="Pfam" id="PF21001">
    <property type="entry name" value="YqiJ_N"/>
    <property type="match status" value="1"/>
</dbReference>
<evidence type="ECO:0000313" key="4">
    <source>
        <dbReference type="EMBL" id="MBN0985809.1"/>
    </source>
</evidence>
<dbReference type="EMBL" id="JAFFZP010000001">
    <property type="protein sequence ID" value="MBN0985809.1"/>
    <property type="molecule type" value="Genomic_DNA"/>
</dbReference>
<evidence type="ECO:0000259" key="2">
    <source>
        <dbReference type="Pfam" id="PF07290"/>
    </source>
</evidence>
<keyword evidence="1" id="KW-0472">Membrane</keyword>
<sequence>MFEFLTLSGNFPFTLSLTVMVILALLEGVGLVVGLAFSSLLETLLPDLSVDVDAADIPDSGLISRILGWFYIGQVPFLVLLIILLTYFGLAGLFVQSVYRAVTGHLLYNWLAIIPATLLTLPLTRLSVKGVARVLPKDESEAVSSESFIGRVAVVTTGTARVGSPAQAKVKDQHGQTHYLMVEPDKHQPDQPQGSQVLIIKQQQSCFIVIPNTNPHLVNQ</sequence>
<feature type="transmembrane region" description="Helical" evidence="1">
    <location>
        <begin position="69"/>
        <end position="95"/>
    </location>
</feature>
<gene>
    <name evidence="4" type="ORF">JW498_00335</name>
</gene>
<feature type="transmembrane region" description="Helical" evidence="1">
    <location>
        <begin position="107"/>
        <end position="128"/>
    </location>
</feature>
<accession>A0ABS2W275</accession>
<evidence type="ECO:0000256" key="1">
    <source>
        <dbReference type="SAM" id="Phobius"/>
    </source>
</evidence>
<reference evidence="4 5" key="1">
    <citation type="submission" date="2021-02" db="EMBL/GenBank/DDBJ databases">
        <title>A novel species of genus Amphritea isolated from a fishpond in China.</title>
        <authorList>
            <person name="Lu H."/>
        </authorList>
    </citation>
    <scope>NUCLEOTIDE SEQUENCE [LARGE SCALE GENOMIC DNA]</scope>
    <source>
        <strain evidence="4 5">RP18W</strain>
    </source>
</reference>
<keyword evidence="1" id="KW-0812">Transmembrane</keyword>
<keyword evidence="5" id="KW-1185">Reference proteome</keyword>
<protein>
    <submittedName>
        <fullName evidence="4">YqiJ family protein</fullName>
    </submittedName>
</protein>